<name>I4B1C4_TURPD</name>
<reference evidence="2 3" key="1">
    <citation type="submission" date="2012-06" db="EMBL/GenBank/DDBJ databases">
        <title>The complete chromosome of genome of Turneriella parva DSM 21527.</title>
        <authorList>
            <consortium name="US DOE Joint Genome Institute (JGI-PGF)"/>
            <person name="Lucas S."/>
            <person name="Han J."/>
            <person name="Lapidus A."/>
            <person name="Bruce D."/>
            <person name="Goodwin L."/>
            <person name="Pitluck S."/>
            <person name="Peters L."/>
            <person name="Kyrpides N."/>
            <person name="Mavromatis K."/>
            <person name="Ivanova N."/>
            <person name="Mikhailova N."/>
            <person name="Chertkov O."/>
            <person name="Detter J.C."/>
            <person name="Tapia R."/>
            <person name="Han C."/>
            <person name="Land M."/>
            <person name="Hauser L."/>
            <person name="Markowitz V."/>
            <person name="Cheng J.-F."/>
            <person name="Hugenholtz P."/>
            <person name="Woyke T."/>
            <person name="Wu D."/>
            <person name="Gronow S."/>
            <person name="Wellnitz S."/>
            <person name="Brambilla E."/>
            <person name="Klenk H.-P."/>
            <person name="Eisen J.A."/>
        </authorList>
    </citation>
    <scope>NUCLEOTIDE SEQUENCE [LARGE SCALE GENOMIC DNA]</scope>
    <source>
        <strain evidence="3">ATCC BAA-1111 / DSM 21527 / NCTC 11395 / H</strain>
    </source>
</reference>
<proteinExistence type="predicted"/>
<evidence type="ECO:0008006" key="4">
    <source>
        <dbReference type="Google" id="ProtNLM"/>
    </source>
</evidence>
<protein>
    <recommendedName>
        <fullName evidence="4">Lipoprotein</fullName>
    </recommendedName>
</protein>
<dbReference type="HOGENOM" id="CLU_2025739_0_0_12"/>
<dbReference type="Proteomes" id="UP000006048">
    <property type="component" value="Chromosome"/>
</dbReference>
<dbReference type="RefSeq" id="WP_014801601.1">
    <property type="nucleotide sequence ID" value="NC_018020.1"/>
</dbReference>
<dbReference type="STRING" id="869212.Turpa_0425"/>
<sequence>MLRLALFIVLFVSLGACASKTRRTYPNNGKLVFWDMAAGDPGANVDTTGVTMYYRGPIGDTIEELGIIEAKVEGPKKKRADVLRELKKEAEKLRADGICEIEYKRDGDTLKADGVAFRFKNR</sequence>
<feature type="signal peptide" evidence="1">
    <location>
        <begin position="1"/>
        <end position="18"/>
    </location>
</feature>
<keyword evidence="1" id="KW-0732">Signal</keyword>
<dbReference type="PROSITE" id="PS51257">
    <property type="entry name" value="PROKAR_LIPOPROTEIN"/>
    <property type="match status" value="1"/>
</dbReference>
<keyword evidence="3" id="KW-1185">Reference proteome</keyword>
<dbReference type="AlphaFoldDB" id="I4B1C4"/>
<dbReference type="EMBL" id="CP002959">
    <property type="protein sequence ID" value="AFM11081.1"/>
    <property type="molecule type" value="Genomic_DNA"/>
</dbReference>
<evidence type="ECO:0000313" key="3">
    <source>
        <dbReference type="Proteomes" id="UP000006048"/>
    </source>
</evidence>
<evidence type="ECO:0000313" key="2">
    <source>
        <dbReference type="EMBL" id="AFM11081.1"/>
    </source>
</evidence>
<accession>I4B1C4</accession>
<dbReference type="KEGG" id="tpx:Turpa_0425"/>
<gene>
    <name evidence="2" type="ordered locus">Turpa_0425</name>
</gene>
<feature type="chain" id="PRO_5003685747" description="Lipoprotein" evidence="1">
    <location>
        <begin position="19"/>
        <end position="122"/>
    </location>
</feature>
<evidence type="ECO:0000256" key="1">
    <source>
        <dbReference type="SAM" id="SignalP"/>
    </source>
</evidence>
<organism evidence="2 3">
    <name type="scientific">Turneriella parva (strain ATCC BAA-1111 / DSM 21527 / NCTC 11395 / H)</name>
    <name type="common">Leptospira parva</name>
    <dbReference type="NCBI Taxonomy" id="869212"/>
    <lineage>
        <taxon>Bacteria</taxon>
        <taxon>Pseudomonadati</taxon>
        <taxon>Spirochaetota</taxon>
        <taxon>Spirochaetia</taxon>
        <taxon>Leptospirales</taxon>
        <taxon>Leptospiraceae</taxon>
        <taxon>Turneriella</taxon>
    </lineage>
</organism>